<dbReference type="PANTHER" id="PTHR30289">
    <property type="entry name" value="UNCHARACTERIZED PROTEIN YBCL-RELATED"/>
    <property type="match status" value="1"/>
</dbReference>
<name>A0A6J4N3J1_9ACTN</name>
<dbReference type="PANTHER" id="PTHR30289:SF1">
    <property type="entry name" value="PEBP (PHOSPHATIDYLETHANOLAMINE-BINDING PROTEIN) FAMILY PROTEIN"/>
    <property type="match status" value="1"/>
</dbReference>
<dbReference type="Gene3D" id="3.90.280.10">
    <property type="entry name" value="PEBP-like"/>
    <property type="match status" value="1"/>
</dbReference>
<dbReference type="InterPro" id="IPR036610">
    <property type="entry name" value="PEBP-like_sf"/>
</dbReference>
<dbReference type="EMBL" id="CADCUL010000133">
    <property type="protein sequence ID" value="CAA9376847.1"/>
    <property type="molecule type" value="Genomic_DNA"/>
</dbReference>
<comment type="similarity">
    <text evidence="1">Belongs to the UPF0098 family.</text>
</comment>
<evidence type="ECO:0000313" key="2">
    <source>
        <dbReference type="EMBL" id="CAA9376847.1"/>
    </source>
</evidence>
<gene>
    <name evidence="2" type="ORF">AVDCRST_MAG21-1322</name>
</gene>
<protein>
    <submittedName>
        <fullName evidence="2">Phospholipid-binding protein</fullName>
    </submittedName>
</protein>
<evidence type="ECO:0000256" key="1">
    <source>
        <dbReference type="ARBA" id="ARBA00007120"/>
    </source>
</evidence>
<dbReference type="CDD" id="cd00865">
    <property type="entry name" value="PEBP_bact_arch"/>
    <property type="match status" value="1"/>
</dbReference>
<dbReference type="NCBIfam" id="TIGR00481">
    <property type="entry name" value="YbhB/YbcL family Raf kinase inhibitor-like protein"/>
    <property type="match status" value="1"/>
</dbReference>
<dbReference type="InterPro" id="IPR005247">
    <property type="entry name" value="YbhB_YbcL/LppC-like"/>
</dbReference>
<sequence>MSLDRPVSPNPYDLLPRVGTFSVASEDVADGEPLADAQVAAAGNTSPQLHWSDAPAETKSYVVTCFDPDAPTPSGFWHWTAVDIPADVTSLPAGAGSSDDTLPGAAFHVRNDTGTRAFAGAAPPEGDQVHRYVFVVHAVSEETLGVDPDVSPTVVAFNLAFKTLARAILVGTYQH</sequence>
<accession>A0A6J4N3J1</accession>
<dbReference type="Pfam" id="PF01161">
    <property type="entry name" value="PBP"/>
    <property type="match status" value="1"/>
</dbReference>
<reference evidence="2" key="1">
    <citation type="submission" date="2020-02" db="EMBL/GenBank/DDBJ databases">
        <authorList>
            <person name="Meier V. D."/>
        </authorList>
    </citation>
    <scope>NUCLEOTIDE SEQUENCE</scope>
    <source>
        <strain evidence="2">AVDCRST_MAG21</strain>
    </source>
</reference>
<dbReference type="SUPFAM" id="SSF49777">
    <property type="entry name" value="PEBP-like"/>
    <property type="match status" value="1"/>
</dbReference>
<organism evidence="2">
    <name type="scientific">uncultured Nocardioidaceae bacterium</name>
    <dbReference type="NCBI Taxonomy" id="253824"/>
    <lineage>
        <taxon>Bacteria</taxon>
        <taxon>Bacillati</taxon>
        <taxon>Actinomycetota</taxon>
        <taxon>Actinomycetes</taxon>
        <taxon>Propionibacteriales</taxon>
        <taxon>Nocardioidaceae</taxon>
        <taxon>environmental samples</taxon>
    </lineage>
</organism>
<proteinExistence type="inferred from homology"/>
<dbReference type="InterPro" id="IPR008914">
    <property type="entry name" value="PEBP"/>
</dbReference>
<dbReference type="AlphaFoldDB" id="A0A6J4N3J1"/>